<dbReference type="GO" id="GO:1902201">
    <property type="term" value="P:negative regulation of bacterial-type flagellum-dependent cell motility"/>
    <property type="evidence" value="ECO:0007669"/>
    <property type="project" value="TreeGrafter"/>
</dbReference>
<dbReference type="EMBL" id="FOTW01000006">
    <property type="protein sequence ID" value="SFL64574.1"/>
    <property type="molecule type" value="Genomic_DNA"/>
</dbReference>
<dbReference type="CDD" id="cd01949">
    <property type="entry name" value="GGDEF"/>
    <property type="match status" value="1"/>
</dbReference>
<dbReference type="InterPro" id="IPR000160">
    <property type="entry name" value="GGDEF_dom"/>
</dbReference>
<name>A0A1I4JDF3_9BURK</name>
<dbReference type="NCBIfam" id="TIGR00254">
    <property type="entry name" value="GGDEF"/>
    <property type="match status" value="1"/>
</dbReference>
<sequence length="321" mass="34261">MSGATAPAGLLEGVLASINLGAVVLDGAHRVALWNDWMRRHAGAPAAGVLGRDLFELYPALRGQRVHSAVEQALRNGFGSLLSQSLNKAPFPLFADAQAAARGERLQQAVEITPLALAGAGRHCLIQISDVSVAVARERLLREQAMVLRSQTFADGLTGIANRRHFDVAMEREQRRAKRGGSALSLLMIDIDNFKSYNDHYGHQQGDQCLIQVAAALAAVLKRPCDLMARYGGEEFAMILPDTDAAQAVLMAEGVRLRTIELAIAHVPGMHREACVTVSVGIATQPAGAALDAAALIGAADRALYLAKRCGRNRVESQPPL</sequence>
<reference evidence="4 5" key="1">
    <citation type="submission" date="2016-10" db="EMBL/GenBank/DDBJ databases">
        <authorList>
            <person name="de Groot N.N."/>
        </authorList>
    </citation>
    <scope>NUCLEOTIDE SEQUENCE [LARGE SCALE GENOMIC DNA]</scope>
    <source>
        <strain evidence="4 5">ATCC 43154</strain>
    </source>
</reference>
<evidence type="ECO:0000259" key="3">
    <source>
        <dbReference type="PROSITE" id="PS50887"/>
    </source>
</evidence>
<gene>
    <name evidence="4" type="ORF">SAMN02982985_00944</name>
</gene>
<evidence type="ECO:0000256" key="2">
    <source>
        <dbReference type="ARBA" id="ARBA00034247"/>
    </source>
</evidence>
<accession>A0A1I4JDF3</accession>
<dbReference type="InterPro" id="IPR029787">
    <property type="entry name" value="Nucleotide_cyclase"/>
</dbReference>
<dbReference type="RefSeq" id="WP_093384378.1">
    <property type="nucleotide sequence ID" value="NZ_FOTW01000006.1"/>
</dbReference>
<dbReference type="GO" id="GO:0052621">
    <property type="term" value="F:diguanylate cyclase activity"/>
    <property type="evidence" value="ECO:0007669"/>
    <property type="project" value="UniProtKB-EC"/>
</dbReference>
<dbReference type="GO" id="GO:0043709">
    <property type="term" value="P:cell adhesion involved in single-species biofilm formation"/>
    <property type="evidence" value="ECO:0007669"/>
    <property type="project" value="TreeGrafter"/>
</dbReference>
<dbReference type="InterPro" id="IPR013656">
    <property type="entry name" value="PAS_4"/>
</dbReference>
<dbReference type="SUPFAM" id="SSF55785">
    <property type="entry name" value="PYP-like sensor domain (PAS domain)"/>
    <property type="match status" value="1"/>
</dbReference>
<dbReference type="SMART" id="SM00267">
    <property type="entry name" value="GGDEF"/>
    <property type="match status" value="1"/>
</dbReference>
<dbReference type="InterPro" id="IPR043128">
    <property type="entry name" value="Rev_trsase/Diguanyl_cyclase"/>
</dbReference>
<dbReference type="PANTHER" id="PTHR45138:SF9">
    <property type="entry name" value="DIGUANYLATE CYCLASE DGCM-RELATED"/>
    <property type="match status" value="1"/>
</dbReference>
<dbReference type="InterPro" id="IPR050469">
    <property type="entry name" value="Diguanylate_Cyclase"/>
</dbReference>
<dbReference type="STRING" id="758825.SAMN02982985_00944"/>
<dbReference type="EC" id="2.7.7.65" evidence="1"/>
<dbReference type="SUPFAM" id="SSF55073">
    <property type="entry name" value="Nucleotide cyclase"/>
    <property type="match status" value="1"/>
</dbReference>
<dbReference type="AlphaFoldDB" id="A0A1I4JDF3"/>
<evidence type="ECO:0000313" key="5">
    <source>
        <dbReference type="Proteomes" id="UP000199470"/>
    </source>
</evidence>
<dbReference type="Gene3D" id="3.30.450.20">
    <property type="entry name" value="PAS domain"/>
    <property type="match status" value="1"/>
</dbReference>
<dbReference type="Gene3D" id="3.30.70.270">
    <property type="match status" value="1"/>
</dbReference>
<comment type="catalytic activity">
    <reaction evidence="2">
        <text>2 GTP = 3',3'-c-di-GMP + 2 diphosphate</text>
        <dbReference type="Rhea" id="RHEA:24898"/>
        <dbReference type="ChEBI" id="CHEBI:33019"/>
        <dbReference type="ChEBI" id="CHEBI:37565"/>
        <dbReference type="ChEBI" id="CHEBI:58805"/>
        <dbReference type="EC" id="2.7.7.65"/>
    </reaction>
</comment>
<dbReference type="InterPro" id="IPR035965">
    <property type="entry name" value="PAS-like_dom_sf"/>
</dbReference>
<feature type="domain" description="GGDEF" evidence="3">
    <location>
        <begin position="182"/>
        <end position="320"/>
    </location>
</feature>
<dbReference type="PROSITE" id="PS50887">
    <property type="entry name" value="GGDEF"/>
    <property type="match status" value="1"/>
</dbReference>
<dbReference type="OrthoDB" id="9813903at2"/>
<dbReference type="Pfam" id="PF08448">
    <property type="entry name" value="PAS_4"/>
    <property type="match status" value="1"/>
</dbReference>
<organism evidence="4 5">
    <name type="scientific">Rugamonas rubra</name>
    <dbReference type="NCBI Taxonomy" id="758825"/>
    <lineage>
        <taxon>Bacteria</taxon>
        <taxon>Pseudomonadati</taxon>
        <taxon>Pseudomonadota</taxon>
        <taxon>Betaproteobacteria</taxon>
        <taxon>Burkholderiales</taxon>
        <taxon>Oxalobacteraceae</taxon>
        <taxon>Telluria group</taxon>
        <taxon>Rugamonas</taxon>
    </lineage>
</organism>
<dbReference type="FunFam" id="3.30.70.270:FF:000001">
    <property type="entry name" value="Diguanylate cyclase domain protein"/>
    <property type="match status" value="1"/>
</dbReference>
<proteinExistence type="predicted"/>
<dbReference type="PANTHER" id="PTHR45138">
    <property type="entry name" value="REGULATORY COMPONENTS OF SENSORY TRANSDUCTION SYSTEM"/>
    <property type="match status" value="1"/>
</dbReference>
<keyword evidence="5" id="KW-1185">Reference proteome</keyword>
<dbReference type="Pfam" id="PF00990">
    <property type="entry name" value="GGDEF"/>
    <property type="match status" value="1"/>
</dbReference>
<evidence type="ECO:0000313" key="4">
    <source>
        <dbReference type="EMBL" id="SFL64574.1"/>
    </source>
</evidence>
<evidence type="ECO:0000256" key="1">
    <source>
        <dbReference type="ARBA" id="ARBA00012528"/>
    </source>
</evidence>
<dbReference type="Proteomes" id="UP000199470">
    <property type="component" value="Unassembled WGS sequence"/>
</dbReference>
<dbReference type="GO" id="GO:0005886">
    <property type="term" value="C:plasma membrane"/>
    <property type="evidence" value="ECO:0007669"/>
    <property type="project" value="TreeGrafter"/>
</dbReference>
<protein>
    <recommendedName>
        <fullName evidence="1">diguanylate cyclase</fullName>
        <ecNumber evidence="1">2.7.7.65</ecNumber>
    </recommendedName>
</protein>